<evidence type="ECO:0000256" key="1">
    <source>
        <dbReference type="ARBA" id="ARBA00022741"/>
    </source>
</evidence>
<dbReference type="GO" id="GO:0003677">
    <property type="term" value="F:DNA binding"/>
    <property type="evidence" value="ECO:0007669"/>
    <property type="project" value="UniProtKB-KW"/>
</dbReference>
<evidence type="ECO:0000259" key="10">
    <source>
        <dbReference type="PROSITE" id="PS51192"/>
    </source>
</evidence>
<dbReference type="SUPFAM" id="SSF52540">
    <property type="entry name" value="P-loop containing nucleoside triphosphate hydrolases"/>
    <property type="match status" value="1"/>
</dbReference>
<evidence type="ECO:0000256" key="2">
    <source>
        <dbReference type="ARBA" id="ARBA00022763"/>
    </source>
</evidence>
<evidence type="ECO:0000313" key="13">
    <source>
        <dbReference type="Proteomes" id="UP000184532"/>
    </source>
</evidence>
<reference evidence="13" key="1">
    <citation type="submission" date="2016-11" db="EMBL/GenBank/DDBJ databases">
        <authorList>
            <person name="Varghese N."/>
            <person name="Submissions S."/>
        </authorList>
    </citation>
    <scope>NUCLEOTIDE SEQUENCE [LARGE SCALE GENOMIC DNA]</scope>
    <source>
        <strain evidence="13">DSM 22638</strain>
    </source>
</reference>
<evidence type="ECO:0000256" key="8">
    <source>
        <dbReference type="ARBA" id="ARBA00023235"/>
    </source>
</evidence>
<sequence>MPLNKPELFHIAENWFHQQGWKPFPFQKQSWEAFLDGKHGLLNAPTGSGKTYALWFPIVLNYIQKNPEYRTKHKKGLKAIWITPLRALSQEIKQSAERITQDLGTQMTVGIRTGDTSSSERAKQKKNMPDLLITTPESLQLLLSSKGYQKVFKNCSAIVVDEWHELLGSKRGVQMELGLSRLKTITADLRIWGISATIGNLEQAREVLLGPASEALTNSVLVKANLNKKITVKSIIPKKMETFPWRGHLGLHLMEEVVPIINNSKTTLLFTNTRGQCEIWFQKILEKHPEYAGEIAMHHGSINKETRLWVEQAIRNESLKAVVCTSSLDLGVDFAPVETVVQIGGPKGVARFLQRAGRSGHRPGKESVIYFLPTHAIELIEASAMQKAVRNAAVEDRIPYLNSYDVLIQYLTTLAISDGFYPDEIYLEVKQTFCYQTLTKETWQWLLNFLVMGSQSLKTYDEYKKVEVESDGKFKVNNLAIARRHRFQIGTIVGDASLSVRYQKGGYIGTIEESFISKMNPGDVFTFAGRNLEFIRIKGMTAQVRNSPKRTNKIPSWMGGRLSFSAKMSEILRQELYSAKLDSKFQSIEISALAPMFAKQREESIVPKPNQFLIETFKSRDGYHHIFYPFEGRAIHEGMSSLLAYRISLLTPITCSLAFNDYGFELLSDKEINMQDVLDNNLFSPEYMLSDLQKSLNSNEMARRKFRDIAVISGMVFTGYPEKGVKMKHLQSSSQLLFDVFKDFEEDNLLYQQAFTETFEHQLEEGRLRLALERISSQEVVWKKCENPTPFSFPIITDRLREKLSNEKLADRIKRMTKLLTK</sequence>
<dbReference type="GO" id="GO:0016887">
    <property type="term" value="F:ATP hydrolysis activity"/>
    <property type="evidence" value="ECO:0007669"/>
    <property type="project" value="TreeGrafter"/>
</dbReference>
<dbReference type="InterPro" id="IPR014001">
    <property type="entry name" value="Helicase_ATP-bd"/>
</dbReference>
<organism evidence="12 13">
    <name type="scientific">Flagellimonas flava</name>
    <dbReference type="NCBI Taxonomy" id="570519"/>
    <lineage>
        <taxon>Bacteria</taxon>
        <taxon>Pseudomonadati</taxon>
        <taxon>Bacteroidota</taxon>
        <taxon>Flavobacteriia</taxon>
        <taxon>Flavobacteriales</taxon>
        <taxon>Flavobacteriaceae</taxon>
        <taxon>Flagellimonas</taxon>
    </lineage>
</organism>
<gene>
    <name evidence="12" type="ORF">SAMN04488116_2263</name>
</gene>
<keyword evidence="6" id="KW-0238">DNA-binding</keyword>
<evidence type="ECO:0000256" key="4">
    <source>
        <dbReference type="ARBA" id="ARBA00022806"/>
    </source>
</evidence>
<keyword evidence="3" id="KW-0378">Hydrolase</keyword>
<feature type="domain" description="Helicase C-terminal" evidence="11">
    <location>
        <begin position="253"/>
        <end position="412"/>
    </location>
</feature>
<dbReference type="PROSITE" id="PS51192">
    <property type="entry name" value="HELICASE_ATP_BIND_1"/>
    <property type="match status" value="1"/>
</dbReference>
<accession>A0A1M5M4W3</accession>
<dbReference type="CDD" id="cd18796">
    <property type="entry name" value="SF2_C_LHR"/>
    <property type="match status" value="1"/>
</dbReference>
<dbReference type="AlphaFoldDB" id="A0A1M5M4W3"/>
<evidence type="ECO:0000256" key="3">
    <source>
        <dbReference type="ARBA" id="ARBA00022801"/>
    </source>
</evidence>
<dbReference type="Pfam" id="PF00271">
    <property type="entry name" value="Helicase_C"/>
    <property type="match status" value="1"/>
</dbReference>
<dbReference type="InterPro" id="IPR052511">
    <property type="entry name" value="ATP-dep_Helicase"/>
</dbReference>
<evidence type="ECO:0000256" key="6">
    <source>
        <dbReference type="ARBA" id="ARBA00023125"/>
    </source>
</evidence>
<dbReference type="SMART" id="SM00487">
    <property type="entry name" value="DEXDc"/>
    <property type="match status" value="1"/>
</dbReference>
<keyword evidence="7" id="KW-0234">DNA repair</keyword>
<dbReference type="GO" id="GO:0004386">
    <property type="term" value="F:helicase activity"/>
    <property type="evidence" value="ECO:0007669"/>
    <property type="project" value="UniProtKB-KW"/>
</dbReference>
<keyword evidence="1" id="KW-0547">Nucleotide-binding</keyword>
<feature type="domain" description="Helicase ATP-binding" evidence="10">
    <location>
        <begin position="31"/>
        <end position="216"/>
    </location>
</feature>
<dbReference type="PROSITE" id="PS51194">
    <property type="entry name" value="HELICASE_CTER"/>
    <property type="match status" value="1"/>
</dbReference>
<keyword evidence="5" id="KW-0067">ATP-binding</keyword>
<dbReference type="CDD" id="cd17922">
    <property type="entry name" value="DEXHc_LHR-like"/>
    <property type="match status" value="1"/>
</dbReference>
<dbReference type="EMBL" id="FQWL01000003">
    <property type="protein sequence ID" value="SHG72354.1"/>
    <property type="molecule type" value="Genomic_DNA"/>
</dbReference>
<dbReference type="Proteomes" id="UP000184532">
    <property type="component" value="Unassembled WGS sequence"/>
</dbReference>
<dbReference type="InterPro" id="IPR013701">
    <property type="entry name" value="Lhr-like_DEAD/DEAH_assoc"/>
</dbReference>
<keyword evidence="13" id="KW-1185">Reference proteome</keyword>
<protein>
    <submittedName>
        <fullName evidence="12">ATP dependent helicase, Lhr family</fullName>
    </submittedName>
</protein>
<keyword evidence="8" id="KW-0413">Isomerase</keyword>
<dbReference type="Pfam" id="PF19306">
    <property type="entry name" value="WHD_Lhr"/>
    <property type="match status" value="1"/>
</dbReference>
<proteinExistence type="inferred from homology"/>
<dbReference type="GO" id="GO:0006281">
    <property type="term" value="P:DNA repair"/>
    <property type="evidence" value="ECO:0007669"/>
    <property type="project" value="UniProtKB-KW"/>
</dbReference>
<dbReference type="STRING" id="570519.SAMN04488116_2263"/>
<dbReference type="InterPro" id="IPR001650">
    <property type="entry name" value="Helicase_C-like"/>
</dbReference>
<dbReference type="InterPro" id="IPR026362">
    <property type="entry name" value="DEXH_lig_assoc"/>
</dbReference>
<evidence type="ECO:0000256" key="7">
    <source>
        <dbReference type="ARBA" id="ARBA00023204"/>
    </source>
</evidence>
<dbReference type="InterPro" id="IPR045628">
    <property type="entry name" value="Lhr_WH_dom"/>
</dbReference>
<dbReference type="Pfam" id="PF00270">
    <property type="entry name" value="DEAD"/>
    <property type="match status" value="1"/>
</dbReference>
<evidence type="ECO:0000313" key="12">
    <source>
        <dbReference type="EMBL" id="SHG72354.1"/>
    </source>
</evidence>
<keyword evidence="2" id="KW-0227">DNA damage</keyword>
<dbReference type="PIRSF" id="PIRSF037307">
    <property type="entry name" value="Lhr-like_helic_prd"/>
    <property type="match status" value="1"/>
</dbReference>
<dbReference type="Gene3D" id="3.40.50.300">
    <property type="entry name" value="P-loop containing nucleotide triphosphate hydrolases"/>
    <property type="match status" value="2"/>
</dbReference>
<dbReference type="InterPro" id="IPR027417">
    <property type="entry name" value="P-loop_NTPase"/>
</dbReference>
<evidence type="ECO:0000259" key="11">
    <source>
        <dbReference type="PROSITE" id="PS51194"/>
    </source>
</evidence>
<dbReference type="GO" id="GO:0005524">
    <property type="term" value="F:ATP binding"/>
    <property type="evidence" value="ECO:0007669"/>
    <property type="project" value="UniProtKB-KW"/>
</dbReference>
<dbReference type="SMART" id="SM00490">
    <property type="entry name" value="HELICc"/>
    <property type="match status" value="1"/>
</dbReference>
<name>A0A1M5M4W3_9FLAO</name>
<dbReference type="Pfam" id="PF08494">
    <property type="entry name" value="DEAD_assoc"/>
    <property type="match status" value="1"/>
</dbReference>
<dbReference type="PANTHER" id="PTHR47962">
    <property type="entry name" value="ATP-DEPENDENT HELICASE LHR-RELATED-RELATED"/>
    <property type="match status" value="1"/>
</dbReference>
<keyword evidence="4 12" id="KW-0347">Helicase</keyword>
<dbReference type="PANTHER" id="PTHR47962:SF3">
    <property type="entry name" value="LARGE ATP-DEPENDENT HELICASE-RELATED PROTEIN"/>
    <property type="match status" value="1"/>
</dbReference>
<evidence type="ECO:0000256" key="5">
    <source>
        <dbReference type="ARBA" id="ARBA00022840"/>
    </source>
</evidence>
<dbReference type="InterPro" id="IPR011545">
    <property type="entry name" value="DEAD/DEAH_box_helicase_dom"/>
</dbReference>
<dbReference type="NCBIfam" id="TIGR04121">
    <property type="entry name" value="DEXH_lig_assoc"/>
    <property type="match status" value="1"/>
</dbReference>
<dbReference type="InterPro" id="IPR017170">
    <property type="entry name" value="Lhr-like"/>
</dbReference>
<comment type="similarity">
    <text evidence="9">Belongs to the Lhr helicase family. Lhr-Core subfamily.</text>
</comment>
<evidence type="ECO:0000256" key="9">
    <source>
        <dbReference type="ARBA" id="ARBA00093467"/>
    </source>
</evidence>